<protein>
    <submittedName>
        <fullName evidence="2">RCG51525, isoform CRA_a</fullName>
    </submittedName>
</protein>
<evidence type="ECO:0000256" key="1">
    <source>
        <dbReference type="SAM" id="Phobius"/>
    </source>
</evidence>
<accession>A6IZ08</accession>
<dbReference type="EMBL" id="CH473972">
    <property type="protein sequence ID" value="EDL92486.1"/>
    <property type="molecule type" value="Genomic_DNA"/>
</dbReference>
<keyword evidence="1" id="KW-0812">Transmembrane</keyword>
<dbReference type="Proteomes" id="UP000234681">
    <property type="component" value="Chromosome 19"/>
</dbReference>
<gene>
    <name evidence="2" type="ORF">rCG_51525</name>
</gene>
<reference evidence="3" key="1">
    <citation type="submission" date="2005-09" db="EMBL/GenBank/DDBJ databases">
        <authorList>
            <person name="Mural R.J."/>
            <person name="Li P.W."/>
            <person name="Adams M.D."/>
            <person name="Amanatides P.G."/>
            <person name="Baden-Tillson H."/>
            <person name="Barnstead M."/>
            <person name="Chin S.H."/>
            <person name="Dew I."/>
            <person name="Evans C.A."/>
            <person name="Ferriera S."/>
            <person name="Flanigan M."/>
            <person name="Fosler C."/>
            <person name="Glodek A."/>
            <person name="Gu Z."/>
            <person name="Holt R.A."/>
            <person name="Jennings D."/>
            <person name="Kraft C.L."/>
            <person name="Lu F."/>
            <person name="Nguyen T."/>
            <person name="Nusskern D.R."/>
            <person name="Pfannkoch C.M."/>
            <person name="Sitter C."/>
            <person name="Sutton G.G."/>
            <person name="Venter J.C."/>
            <person name="Wang Z."/>
            <person name="Woodage T."/>
            <person name="Zheng X.H."/>
            <person name="Zhong F."/>
        </authorList>
    </citation>
    <scope>NUCLEOTIDE SEQUENCE [LARGE SCALE GENOMIC DNA]</scope>
    <source>
        <strain>BN</strain>
        <strain evidence="3">Sprague-Dawley</strain>
    </source>
</reference>
<proteinExistence type="predicted"/>
<organism evidence="2 3">
    <name type="scientific">Rattus norvegicus</name>
    <name type="common">Rat</name>
    <dbReference type="NCBI Taxonomy" id="10116"/>
    <lineage>
        <taxon>Eukaryota</taxon>
        <taxon>Metazoa</taxon>
        <taxon>Chordata</taxon>
        <taxon>Craniata</taxon>
        <taxon>Vertebrata</taxon>
        <taxon>Euteleostomi</taxon>
        <taxon>Mammalia</taxon>
        <taxon>Eutheria</taxon>
        <taxon>Euarchontoglires</taxon>
        <taxon>Glires</taxon>
        <taxon>Rodentia</taxon>
        <taxon>Myomorpha</taxon>
        <taxon>Muroidea</taxon>
        <taxon>Muridae</taxon>
        <taxon>Murinae</taxon>
        <taxon>Rattus</taxon>
    </lineage>
</organism>
<dbReference type="AlphaFoldDB" id="A6IZ08"/>
<name>A6IZ08_RAT</name>
<keyword evidence="1" id="KW-0472">Membrane</keyword>
<sequence length="65" mass="7867">MYEYIPCLYIYIYIYTCIFVFAYTHIVYCILHIVYAHMYVMCTLYAHEHACGVYACVFWGTRKVL</sequence>
<evidence type="ECO:0000313" key="2">
    <source>
        <dbReference type="EMBL" id="EDL92486.1"/>
    </source>
</evidence>
<evidence type="ECO:0000313" key="3">
    <source>
        <dbReference type="Proteomes" id="UP000234681"/>
    </source>
</evidence>
<keyword evidence="1" id="KW-1133">Transmembrane helix</keyword>
<feature type="transmembrane region" description="Helical" evidence="1">
    <location>
        <begin position="12"/>
        <end position="35"/>
    </location>
</feature>